<organism evidence="2 3">
    <name type="scientific">Streptomyces antimycoticus</name>
    <dbReference type="NCBI Taxonomy" id="68175"/>
    <lineage>
        <taxon>Bacteria</taxon>
        <taxon>Bacillati</taxon>
        <taxon>Actinomycetota</taxon>
        <taxon>Actinomycetes</taxon>
        <taxon>Kitasatosporales</taxon>
        <taxon>Streptomycetaceae</taxon>
        <taxon>Streptomyces</taxon>
        <taxon>Streptomyces violaceusniger group</taxon>
    </lineage>
</organism>
<accession>A0A499V5Q0</accession>
<feature type="region of interest" description="Disordered" evidence="1">
    <location>
        <begin position="1"/>
        <end position="129"/>
    </location>
</feature>
<name>A0A499V5Q0_9ACTN</name>
<dbReference type="EMBL" id="AP019620">
    <property type="protein sequence ID" value="BBJ44881.1"/>
    <property type="molecule type" value="Genomic_DNA"/>
</dbReference>
<protein>
    <submittedName>
        <fullName evidence="2">Uncharacterized protein</fullName>
    </submittedName>
</protein>
<feature type="compositionally biased region" description="Low complexity" evidence="1">
    <location>
        <begin position="41"/>
        <end position="71"/>
    </location>
</feature>
<proteinExistence type="predicted"/>
<feature type="compositionally biased region" description="Low complexity" evidence="1">
    <location>
        <begin position="19"/>
        <end position="31"/>
    </location>
</feature>
<evidence type="ECO:0000313" key="2">
    <source>
        <dbReference type="EMBL" id="BBJ44881.1"/>
    </source>
</evidence>
<evidence type="ECO:0000256" key="1">
    <source>
        <dbReference type="SAM" id="MobiDB-lite"/>
    </source>
</evidence>
<feature type="compositionally biased region" description="Polar residues" evidence="1">
    <location>
        <begin position="98"/>
        <end position="109"/>
    </location>
</feature>
<sequence length="129" mass="13106">MATVATPSRPLPIVTKRCTSAATTTTSSGSANQNEPCSQCSRRTLGRTATRTTSRAASSSISATAASAPTTDQGVQVTSGPAGPGAGSATGPLGCRFSSYSAASSLPNTRRSSARWSRERRSRSCQCSS</sequence>
<reference evidence="2 3" key="1">
    <citation type="journal article" date="2020" name="Int. J. Syst. Evol. Microbiol.">
        <title>Reclassification of Streptomyces castelarensis and Streptomyces sporoclivatus as later heterotypic synonyms of Streptomyces antimycoticus.</title>
        <authorList>
            <person name="Komaki H."/>
            <person name="Tamura T."/>
        </authorList>
    </citation>
    <scope>NUCLEOTIDE SEQUENCE [LARGE SCALE GENOMIC DNA]</scope>
    <source>
        <strain evidence="2 3">NBRC 100767</strain>
    </source>
</reference>
<evidence type="ECO:0000313" key="3">
    <source>
        <dbReference type="Proteomes" id="UP000463951"/>
    </source>
</evidence>
<dbReference type="AlphaFoldDB" id="A0A499V5Q0"/>
<gene>
    <name evidence="2" type="ORF">SSPO_075990</name>
</gene>
<dbReference type="Proteomes" id="UP000463951">
    <property type="component" value="Chromosome"/>
</dbReference>